<dbReference type="Gene3D" id="3.40.605.10">
    <property type="entry name" value="Aldehyde Dehydrogenase, Chain A, domain 1"/>
    <property type="match status" value="1"/>
</dbReference>
<dbReference type="AlphaFoldDB" id="A0A8J8Q1K1"/>
<proteinExistence type="predicted"/>
<feature type="region of interest" description="Disordered" evidence="2">
    <location>
        <begin position="69"/>
        <end position="96"/>
    </location>
</feature>
<dbReference type="InterPro" id="IPR016163">
    <property type="entry name" value="Ald_DH_C"/>
</dbReference>
<comment type="caution">
    <text evidence="4">The sequence shown here is derived from an EMBL/GenBank/DDBJ whole genome shotgun (WGS) entry which is preliminary data.</text>
</comment>
<accession>A0A8J8Q1K1</accession>
<dbReference type="Proteomes" id="UP000766904">
    <property type="component" value="Unassembled WGS sequence"/>
</dbReference>
<dbReference type="Pfam" id="PF00171">
    <property type="entry name" value="Aldedh"/>
    <property type="match status" value="1"/>
</dbReference>
<dbReference type="InterPro" id="IPR016161">
    <property type="entry name" value="Ald_DH/histidinol_DH"/>
</dbReference>
<gene>
    <name evidence="4" type="ORF">CV102_18490</name>
</gene>
<feature type="region of interest" description="Disordered" evidence="2">
    <location>
        <begin position="40"/>
        <end position="59"/>
    </location>
</feature>
<keyword evidence="1" id="KW-0560">Oxidoreductase</keyword>
<organism evidence="4 5">
    <name type="scientific">Natronococcus pandeyae</name>
    <dbReference type="NCBI Taxonomy" id="2055836"/>
    <lineage>
        <taxon>Archaea</taxon>
        <taxon>Methanobacteriati</taxon>
        <taxon>Methanobacteriota</taxon>
        <taxon>Stenosarchaea group</taxon>
        <taxon>Halobacteria</taxon>
        <taxon>Halobacteriales</taxon>
        <taxon>Natrialbaceae</taxon>
        <taxon>Natronococcus</taxon>
    </lineage>
</organism>
<dbReference type="PANTHER" id="PTHR43353:SF3">
    <property type="entry name" value="ALDEHYDE DEHYDROGENASE-RELATED"/>
    <property type="match status" value="1"/>
</dbReference>
<dbReference type="RefSeq" id="WP_148859432.1">
    <property type="nucleotide sequence ID" value="NZ_PHNJ01000011.1"/>
</dbReference>
<dbReference type="PANTHER" id="PTHR43353">
    <property type="entry name" value="SUCCINATE-SEMIALDEHYDE DEHYDROGENASE, MITOCHONDRIAL"/>
    <property type="match status" value="1"/>
</dbReference>
<protein>
    <recommendedName>
        <fullName evidence="3">Aldehyde dehydrogenase domain-containing protein</fullName>
    </recommendedName>
</protein>
<dbReference type="InterPro" id="IPR050740">
    <property type="entry name" value="Aldehyde_DH_Superfamily"/>
</dbReference>
<dbReference type="Gene3D" id="3.40.309.10">
    <property type="entry name" value="Aldehyde Dehydrogenase, Chain A, domain 2"/>
    <property type="match status" value="1"/>
</dbReference>
<reference evidence="4" key="1">
    <citation type="submission" date="2017-11" db="EMBL/GenBank/DDBJ databases">
        <authorList>
            <person name="Kajale S.C."/>
            <person name="Sharma A."/>
        </authorList>
    </citation>
    <scope>NUCLEOTIDE SEQUENCE</scope>
    <source>
        <strain evidence="4">LS1_42</strain>
    </source>
</reference>
<evidence type="ECO:0000313" key="4">
    <source>
        <dbReference type="EMBL" id="TYL37287.1"/>
    </source>
</evidence>
<keyword evidence="5" id="KW-1185">Reference proteome</keyword>
<evidence type="ECO:0000256" key="2">
    <source>
        <dbReference type="SAM" id="MobiDB-lite"/>
    </source>
</evidence>
<dbReference type="EMBL" id="PHNJ01000011">
    <property type="protein sequence ID" value="TYL37287.1"/>
    <property type="molecule type" value="Genomic_DNA"/>
</dbReference>
<dbReference type="SUPFAM" id="SSF53720">
    <property type="entry name" value="ALDH-like"/>
    <property type="match status" value="1"/>
</dbReference>
<evidence type="ECO:0000313" key="5">
    <source>
        <dbReference type="Proteomes" id="UP000766904"/>
    </source>
</evidence>
<evidence type="ECO:0000259" key="3">
    <source>
        <dbReference type="Pfam" id="PF00171"/>
    </source>
</evidence>
<dbReference type="GO" id="GO:0016620">
    <property type="term" value="F:oxidoreductase activity, acting on the aldehyde or oxo group of donors, NAD or NADP as acceptor"/>
    <property type="evidence" value="ECO:0007669"/>
    <property type="project" value="InterPro"/>
</dbReference>
<name>A0A8J8Q1K1_9EURY</name>
<sequence length="562" mass="59748">MPPRASGGARFSPAGDAVAVPRCPAWTGLSPTVHLLFMDTPRSRSPPVPGHRPFPDMEYTDRTLAGSCYQMPADSVSPSEQPDADDGTGESSPWDRSVEKRLADAREAQHTVATGSQETVDELTRIVHRLVCDDSAVVRRWAEHAVAETSQGDVSDKLEKTTTVVDLMYAEMEGERSVGVVTDPAADPVKIGKPVGVIGAHTPSTNCAATPVALALTAFKGGNALIISPSPFAVETCELVVADIQAALEREGFPGELIQSLSAPIRKARTEQLLTHADAIQVTGSPSQVERGETCGTPNYCVGAGNTVGIVDPTADLAATAEYIAHSAAFDNGLVCVCMSNLLIPPGLAEEFMAELEAAGGYRCSAAETRRLRDTLYTDERINPDCIGQPATEIASMAGFGEQLDGDTFLVPVFDDVDLSDPLVRENLSPVATLYTVPRDEVVPTTNAITSYQGAGHSCAIYGARDRAIELADGIDVCRICRNQSSIGLSVGEGNRVETSLSLGCGTWGGNQTDGNITYEQFTNTTTLYDRVPDSRPAENEATTAHVPRLQRLYKVIARAVQ</sequence>
<evidence type="ECO:0000256" key="1">
    <source>
        <dbReference type="ARBA" id="ARBA00023002"/>
    </source>
</evidence>
<feature type="domain" description="Aldehyde dehydrogenase" evidence="3">
    <location>
        <begin position="97"/>
        <end position="358"/>
    </location>
</feature>
<dbReference type="InterPro" id="IPR016162">
    <property type="entry name" value="Ald_DH_N"/>
</dbReference>
<dbReference type="InterPro" id="IPR015590">
    <property type="entry name" value="Aldehyde_DH_dom"/>
</dbReference>